<dbReference type="OrthoDB" id="7862313at2759"/>
<dbReference type="GO" id="GO:0046856">
    <property type="term" value="P:phosphatidylinositol dephosphorylation"/>
    <property type="evidence" value="ECO:0007669"/>
    <property type="project" value="InterPro"/>
</dbReference>
<dbReference type="Gene3D" id="3.60.10.10">
    <property type="entry name" value="Endonuclease/exonuclease/phosphatase"/>
    <property type="match status" value="1"/>
</dbReference>
<dbReference type="InterPro" id="IPR046985">
    <property type="entry name" value="IP5"/>
</dbReference>
<dbReference type="Proteomes" id="UP000799441">
    <property type="component" value="Unassembled WGS sequence"/>
</dbReference>
<dbReference type="EMBL" id="MU003809">
    <property type="protein sequence ID" value="KAF2719602.1"/>
    <property type="molecule type" value="Genomic_DNA"/>
</dbReference>
<dbReference type="SUPFAM" id="SSF56219">
    <property type="entry name" value="DNase I-like"/>
    <property type="match status" value="1"/>
</dbReference>
<feature type="compositionally biased region" description="Basic and acidic residues" evidence="1">
    <location>
        <begin position="367"/>
        <end position="379"/>
    </location>
</feature>
<name>A0A9P4Q7U5_9PEZI</name>
<dbReference type="Pfam" id="PF21310">
    <property type="entry name" value="OCRL-like_ASH"/>
    <property type="match status" value="1"/>
</dbReference>
<feature type="region of interest" description="Disordered" evidence="1">
    <location>
        <begin position="1"/>
        <end position="57"/>
    </location>
</feature>
<sequence length="1152" mass="127714">MVTGRASRPTGSANEASSLMQDVPGTLPAPPPPVTPLPSVAQEDDEDSDREGNEGFTSLPAALYARRADYVRPKHIRIKIGTWNVASCKGTEKDLGGWFVEGKGLDEVLARLSSHGKEHEGRQNEDAAGNEVEEVAAQEERYLRKTTTLPKGETGSVLPSNEEVGMYVLGLQEIVDVNSAQEALRPYNDPSIAKKWKDELGKALPEGYRLVAEQQLIGLLLLIYASPEVANEVKSVSTTSVGTGLMGYMGNKGAVTARLVLGETTRLVFVNSHLAAGADPGALERRNWDAAQIVSRTRFEPIRDTMDLAQTTGEQIGDEDFAFWVGDLNYRLEGIPGDDVRRLLMLHTRNKFDLSAKSAKKIDKELSNANESVERRVGERQSINSSGSASIYLPPPPDQIGDEDVPESTVTDDEEDQLDPESDPASLQTTLLSLLPHDELQQQMKRRQAFHDGWREGEIKFLPTYKYDVGCVGVFDSSEKRRAPSWCDRILYRTRRDKLAYEAMIQEEELARKKDEEMKANGLAQAAADEDILYDYDPDADGIELQKDDYDEYEDNDEHGCAGSGIVVTKEGFEDEIELEYYVAHQRVLSSDHKPLDAIFKMKYDAVVPELKANVLNEVAREMDKRENEGRPNVTVVVDKHGAHDVETTDEDPQRFPGIYLGDVHWGEGKHRTLTIANTSRVPANIKFIERPVGAGQAPGIAPRWLNVKFSDKSVKSSSHESPGFQLDPGDTCPVEISLRIFDMEVVRGLNEGIKQLEDVLVLRVENGRDHFIPIRGNWQNTSLGQSIDRLIRVPEGGIRRLQGQKPHGRRKAASSAGSSVISVNTSSDTATSPTYQRSPGDIGDDEQQPVRSSAPRELFRLTEAIEELSTRVMAEWKMTNAPASSQNSTPESEVLKPPWHRFPAWPFDEQAWTAEQQDEESRLEWEFMLSEACEALDTERPLHEAFPLDIPRIRKLYILCALLLVFLQGIVDGIVTAEAWAHIEGYLITNVEKGKRNSQTLSEDAIKIAIQEILVQCSTSAHSVSFLLVINLLQRLQADILGASIALSKSERQSQDEYATSSPTGPDSKRRSGMGSFRRLTGFVSRIAASEAAARVLTEVQQGEKARGAVAKVFIDAIIRTEAPGSEKAKAAQIKRKSEVLEMFIKKDEPG</sequence>
<feature type="compositionally biased region" description="Low complexity" evidence="1">
    <location>
        <begin position="814"/>
        <end position="828"/>
    </location>
</feature>
<dbReference type="Pfam" id="PF22669">
    <property type="entry name" value="Exo_endo_phos2"/>
    <property type="match status" value="2"/>
</dbReference>
<dbReference type="AlphaFoldDB" id="A0A9P4Q7U5"/>
<dbReference type="InterPro" id="IPR048869">
    <property type="entry name" value="OCRL-1_2_ASH"/>
</dbReference>
<dbReference type="InterPro" id="IPR000300">
    <property type="entry name" value="IPPc"/>
</dbReference>
<proteinExistence type="predicted"/>
<feature type="compositionally biased region" description="Polar residues" evidence="1">
    <location>
        <begin position="9"/>
        <end position="20"/>
    </location>
</feature>
<gene>
    <name evidence="3" type="ORF">K431DRAFT_228229</name>
</gene>
<dbReference type="InterPro" id="IPR013783">
    <property type="entry name" value="Ig-like_fold"/>
</dbReference>
<feature type="domain" description="Inositol polyphosphate-related phosphatase" evidence="2">
    <location>
        <begin position="144"/>
        <end position="533"/>
    </location>
</feature>
<dbReference type="Gene3D" id="2.60.40.10">
    <property type="entry name" value="Immunoglobulins"/>
    <property type="match status" value="1"/>
</dbReference>
<reference evidence="3" key="1">
    <citation type="journal article" date="2020" name="Stud. Mycol.">
        <title>101 Dothideomycetes genomes: a test case for predicting lifestyles and emergence of pathogens.</title>
        <authorList>
            <person name="Haridas S."/>
            <person name="Albert R."/>
            <person name="Binder M."/>
            <person name="Bloem J."/>
            <person name="Labutti K."/>
            <person name="Salamov A."/>
            <person name="Andreopoulos B."/>
            <person name="Baker S."/>
            <person name="Barry K."/>
            <person name="Bills G."/>
            <person name="Bluhm B."/>
            <person name="Cannon C."/>
            <person name="Castanera R."/>
            <person name="Culley D."/>
            <person name="Daum C."/>
            <person name="Ezra D."/>
            <person name="Gonzalez J."/>
            <person name="Henrissat B."/>
            <person name="Kuo A."/>
            <person name="Liang C."/>
            <person name="Lipzen A."/>
            <person name="Lutzoni F."/>
            <person name="Magnuson J."/>
            <person name="Mondo S."/>
            <person name="Nolan M."/>
            <person name="Ohm R."/>
            <person name="Pangilinan J."/>
            <person name="Park H.-J."/>
            <person name="Ramirez L."/>
            <person name="Alfaro M."/>
            <person name="Sun H."/>
            <person name="Tritt A."/>
            <person name="Yoshinaga Y."/>
            <person name="Zwiers L.-H."/>
            <person name="Turgeon B."/>
            <person name="Goodwin S."/>
            <person name="Spatafora J."/>
            <person name="Crous P."/>
            <person name="Grigoriev I."/>
        </authorList>
    </citation>
    <scope>NUCLEOTIDE SEQUENCE</scope>
    <source>
        <strain evidence="3">CBS 116435</strain>
    </source>
</reference>
<accession>A0A9P4Q7U5</accession>
<feature type="compositionally biased region" description="Polar residues" evidence="1">
    <location>
        <begin position="829"/>
        <end position="838"/>
    </location>
</feature>
<keyword evidence="4" id="KW-1185">Reference proteome</keyword>
<comment type="caution">
    <text evidence="3">The sequence shown here is derived from an EMBL/GenBank/DDBJ whole genome shotgun (WGS) entry which is preliminary data.</text>
</comment>
<feature type="region of interest" description="Disordered" evidence="1">
    <location>
        <begin position="1055"/>
        <end position="1075"/>
    </location>
</feature>
<dbReference type="InterPro" id="IPR036691">
    <property type="entry name" value="Endo/exonu/phosph_ase_sf"/>
</dbReference>
<feature type="region of interest" description="Disordered" evidence="1">
    <location>
        <begin position="367"/>
        <end position="426"/>
    </location>
</feature>
<feature type="region of interest" description="Disordered" evidence="1">
    <location>
        <begin position="799"/>
        <end position="854"/>
    </location>
</feature>
<feature type="compositionally biased region" description="Pro residues" evidence="1">
    <location>
        <begin position="27"/>
        <end position="36"/>
    </location>
</feature>
<evidence type="ECO:0000313" key="4">
    <source>
        <dbReference type="Proteomes" id="UP000799441"/>
    </source>
</evidence>
<dbReference type="SMART" id="SM00128">
    <property type="entry name" value="IPPc"/>
    <property type="match status" value="1"/>
</dbReference>
<dbReference type="PANTHER" id="PTHR11200">
    <property type="entry name" value="INOSITOL 5-PHOSPHATASE"/>
    <property type="match status" value="1"/>
</dbReference>
<evidence type="ECO:0000256" key="1">
    <source>
        <dbReference type="SAM" id="MobiDB-lite"/>
    </source>
</evidence>
<dbReference type="GO" id="GO:0004439">
    <property type="term" value="F:phosphatidylinositol-4,5-bisphosphate 5-phosphatase activity"/>
    <property type="evidence" value="ECO:0007669"/>
    <property type="project" value="TreeGrafter"/>
</dbReference>
<dbReference type="PANTHER" id="PTHR11200:SF300">
    <property type="entry name" value="TYPE II INOSITOL 1,4,5-TRISPHOSPHATE 5-PHOSPHATASE"/>
    <property type="match status" value="1"/>
</dbReference>
<organism evidence="3 4">
    <name type="scientific">Polychaeton citri CBS 116435</name>
    <dbReference type="NCBI Taxonomy" id="1314669"/>
    <lineage>
        <taxon>Eukaryota</taxon>
        <taxon>Fungi</taxon>
        <taxon>Dikarya</taxon>
        <taxon>Ascomycota</taxon>
        <taxon>Pezizomycotina</taxon>
        <taxon>Dothideomycetes</taxon>
        <taxon>Dothideomycetidae</taxon>
        <taxon>Capnodiales</taxon>
        <taxon>Capnodiaceae</taxon>
        <taxon>Polychaeton</taxon>
    </lineage>
</organism>
<evidence type="ECO:0000313" key="3">
    <source>
        <dbReference type="EMBL" id="KAF2719602.1"/>
    </source>
</evidence>
<feature type="compositionally biased region" description="Polar residues" evidence="1">
    <location>
        <begin position="1057"/>
        <end position="1066"/>
    </location>
</feature>
<protein>
    <submittedName>
        <fullName evidence="3">Inositol polyphosphate 5-phosphatase</fullName>
    </submittedName>
</protein>
<feature type="compositionally biased region" description="Acidic residues" evidence="1">
    <location>
        <begin position="400"/>
        <end position="422"/>
    </location>
</feature>
<evidence type="ECO:0000259" key="2">
    <source>
        <dbReference type="SMART" id="SM00128"/>
    </source>
</evidence>